<feature type="domain" description="RNase H type-1" evidence="1">
    <location>
        <begin position="54"/>
        <end position="194"/>
    </location>
</feature>
<dbReference type="Gene3D" id="3.30.420.10">
    <property type="entry name" value="Ribonuclease H-like superfamily/Ribonuclease H"/>
    <property type="match status" value="1"/>
</dbReference>
<dbReference type="AlphaFoldDB" id="A0AAD9X8Y2"/>
<reference evidence="2" key="1">
    <citation type="journal article" date="2023" name="Plant J.">
        <title>Genome sequences and population genomics provide insights into the demographic history, inbreeding, and mutation load of two 'living fossil' tree species of Dipteronia.</title>
        <authorList>
            <person name="Feng Y."/>
            <person name="Comes H.P."/>
            <person name="Chen J."/>
            <person name="Zhu S."/>
            <person name="Lu R."/>
            <person name="Zhang X."/>
            <person name="Li P."/>
            <person name="Qiu J."/>
            <person name="Olsen K.M."/>
            <person name="Qiu Y."/>
        </authorList>
    </citation>
    <scope>NUCLEOTIDE SEQUENCE</scope>
    <source>
        <strain evidence="2">KIB01</strain>
    </source>
</reference>
<dbReference type="CDD" id="cd06222">
    <property type="entry name" value="RNase_H_like"/>
    <property type="match status" value="1"/>
</dbReference>
<sequence length="194" mass="21404">MAIDSVKFRLALWFKNCVAGSNEDLTILLLDVERRCVDKIHSKRKVLRPWSPPNDHDLVFNVDGSSMGNPGSAGIGGVLRDANGKVLCLFSSSVGLVDSNLAEVLAIHRACELISYNMYFIERNITILNDSKSAVSCINGDDFGHLNFVSVLYEIKQFLFSKSTVLIEFTNRSSNSLAYVLAKAGSGLQQERLE</sequence>
<dbReference type="GO" id="GO:0004523">
    <property type="term" value="F:RNA-DNA hybrid ribonuclease activity"/>
    <property type="evidence" value="ECO:0007669"/>
    <property type="project" value="InterPro"/>
</dbReference>
<keyword evidence="3" id="KW-1185">Reference proteome</keyword>
<comment type="caution">
    <text evidence="2">The sequence shown here is derived from an EMBL/GenBank/DDBJ whole genome shotgun (WGS) entry which is preliminary data.</text>
</comment>
<protein>
    <recommendedName>
        <fullName evidence="1">RNase H type-1 domain-containing protein</fullName>
    </recommendedName>
</protein>
<gene>
    <name evidence="2" type="ORF">Ddye_014747</name>
</gene>
<evidence type="ECO:0000259" key="1">
    <source>
        <dbReference type="PROSITE" id="PS50879"/>
    </source>
</evidence>
<dbReference type="InterPro" id="IPR036397">
    <property type="entry name" value="RNaseH_sf"/>
</dbReference>
<evidence type="ECO:0000313" key="2">
    <source>
        <dbReference type="EMBL" id="KAK2654891.1"/>
    </source>
</evidence>
<dbReference type="Proteomes" id="UP001280121">
    <property type="component" value="Unassembled WGS sequence"/>
</dbReference>
<name>A0AAD9X8Y2_9ROSI</name>
<dbReference type="PROSITE" id="PS50879">
    <property type="entry name" value="RNASE_H_1"/>
    <property type="match status" value="1"/>
</dbReference>
<accession>A0AAD9X8Y2</accession>
<dbReference type="PANTHER" id="PTHR47723">
    <property type="entry name" value="OS05G0353850 PROTEIN"/>
    <property type="match status" value="1"/>
</dbReference>
<dbReference type="InterPro" id="IPR002156">
    <property type="entry name" value="RNaseH_domain"/>
</dbReference>
<dbReference type="GO" id="GO:0003676">
    <property type="term" value="F:nucleic acid binding"/>
    <property type="evidence" value="ECO:0007669"/>
    <property type="project" value="InterPro"/>
</dbReference>
<dbReference type="InterPro" id="IPR053151">
    <property type="entry name" value="RNase_H-like"/>
</dbReference>
<evidence type="ECO:0000313" key="3">
    <source>
        <dbReference type="Proteomes" id="UP001280121"/>
    </source>
</evidence>
<organism evidence="2 3">
    <name type="scientific">Dipteronia dyeriana</name>
    <dbReference type="NCBI Taxonomy" id="168575"/>
    <lineage>
        <taxon>Eukaryota</taxon>
        <taxon>Viridiplantae</taxon>
        <taxon>Streptophyta</taxon>
        <taxon>Embryophyta</taxon>
        <taxon>Tracheophyta</taxon>
        <taxon>Spermatophyta</taxon>
        <taxon>Magnoliopsida</taxon>
        <taxon>eudicotyledons</taxon>
        <taxon>Gunneridae</taxon>
        <taxon>Pentapetalae</taxon>
        <taxon>rosids</taxon>
        <taxon>malvids</taxon>
        <taxon>Sapindales</taxon>
        <taxon>Sapindaceae</taxon>
        <taxon>Hippocastanoideae</taxon>
        <taxon>Acereae</taxon>
        <taxon>Dipteronia</taxon>
    </lineage>
</organism>
<dbReference type="InterPro" id="IPR012337">
    <property type="entry name" value="RNaseH-like_sf"/>
</dbReference>
<dbReference type="EMBL" id="JANJYI010000004">
    <property type="protein sequence ID" value="KAK2654891.1"/>
    <property type="molecule type" value="Genomic_DNA"/>
</dbReference>
<dbReference type="SUPFAM" id="SSF53098">
    <property type="entry name" value="Ribonuclease H-like"/>
    <property type="match status" value="1"/>
</dbReference>
<dbReference type="Pfam" id="PF13456">
    <property type="entry name" value="RVT_3"/>
    <property type="match status" value="1"/>
</dbReference>
<dbReference type="InterPro" id="IPR044730">
    <property type="entry name" value="RNase_H-like_dom_plant"/>
</dbReference>
<dbReference type="PANTHER" id="PTHR47723:SF22">
    <property type="entry name" value="RNASE H TYPE-1 DOMAIN-CONTAINING PROTEIN"/>
    <property type="match status" value="1"/>
</dbReference>
<proteinExistence type="predicted"/>